<sequence length="126" mass="13681">MGLLAGGRLHAETKPLAYEPAVVTLSGTAVMEDHYGPPNFGETPDRDAKLRVPMLMLAEPVDVEAVPGVGREHERLDQMQLVLPSRLSIKAYVNKRVTITGTLSEQLEPGDFTPVLINVQTIKPAP</sequence>
<evidence type="ECO:0000313" key="1">
    <source>
        <dbReference type="EMBL" id="TWB29094.1"/>
    </source>
</evidence>
<evidence type="ECO:0000313" key="2">
    <source>
        <dbReference type="Proteomes" id="UP000316545"/>
    </source>
</evidence>
<protein>
    <submittedName>
        <fullName evidence="1">Uncharacterized protein</fullName>
    </submittedName>
</protein>
<dbReference type="AlphaFoldDB" id="A0A560G5M1"/>
<name>A0A560G5M1_9PROT</name>
<proteinExistence type="predicted"/>
<keyword evidence="2" id="KW-1185">Reference proteome</keyword>
<accession>A0A560G5M1</accession>
<dbReference type="EMBL" id="VITO01000004">
    <property type="protein sequence ID" value="TWB29094.1"/>
    <property type="molecule type" value="Genomic_DNA"/>
</dbReference>
<reference evidence="1 2" key="1">
    <citation type="submission" date="2019-06" db="EMBL/GenBank/DDBJ databases">
        <title>Genomic Encyclopedia of Type Strains, Phase IV (KMG-V): Genome sequencing to study the core and pangenomes of soil and plant-associated prokaryotes.</title>
        <authorList>
            <person name="Whitman W."/>
        </authorList>
    </citation>
    <scope>NUCLEOTIDE SEQUENCE [LARGE SCALE GENOMIC DNA]</scope>
    <source>
        <strain evidence="1 2">BR 11865</strain>
    </source>
</reference>
<gene>
    <name evidence="1" type="ORF">FBZ88_104260</name>
</gene>
<comment type="caution">
    <text evidence="1">The sequence shown here is derived from an EMBL/GenBank/DDBJ whole genome shotgun (WGS) entry which is preliminary data.</text>
</comment>
<dbReference type="Proteomes" id="UP000316545">
    <property type="component" value="Unassembled WGS sequence"/>
</dbReference>
<organism evidence="1 2">
    <name type="scientific">Nitrospirillum amazonense</name>
    <dbReference type="NCBI Taxonomy" id="28077"/>
    <lineage>
        <taxon>Bacteria</taxon>
        <taxon>Pseudomonadati</taxon>
        <taxon>Pseudomonadota</taxon>
        <taxon>Alphaproteobacteria</taxon>
        <taxon>Rhodospirillales</taxon>
        <taxon>Azospirillaceae</taxon>
        <taxon>Nitrospirillum</taxon>
    </lineage>
</organism>